<reference evidence="2" key="1">
    <citation type="submission" date="2014-01" db="EMBL/GenBank/DDBJ databases">
        <title>Draft genome sequence of highly nematicidal Bacillus thuringiensis DB27.</title>
        <authorList>
            <person name="Iatsenko I."/>
            <person name="Pickard D."/>
            <person name="Corton C."/>
            <person name="Dougan G."/>
            <person name="Sommer R.J."/>
        </authorList>
    </citation>
    <scope>NUCLEOTIDE SEQUENCE [LARGE SCALE GENOMIC DNA]</scope>
    <source>
        <strain evidence="2">DB27</strain>
    </source>
</reference>
<sequence length="35" mass="3683">MDTTTIIALCAIFSVVLGIVTLATTILVAFINSKK</sequence>
<proteinExistence type="predicted"/>
<protein>
    <submittedName>
        <fullName evidence="2">Uncharacterized protein</fullName>
    </submittedName>
</protein>
<reference evidence="2" key="2">
    <citation type="submission" date="2014-01" db="EMBL/GenBank/DDBJ databases">
        <authorList>
            <person name="Aslett M."/>
        </authorList>
    </citation>
    <scope>NUCLEOTIDE SEQUENCE [LARGE SCALE GENOMIC DNA]</scope>
    <source>
        <strain evidence="2">DB27</strain>
    </source>
</reference>
<evidence type="ECO:0000313" key="2">
    <source>
        <dbReference type="EMBL" id="CDN38729.1"/>
    </source>
</evidence>
<feature type="transmembrane region" description="Helical" evidence="1">
    <location>
        <begin position="6"/>
        <end position="31"/>
    </location>
</feature>
<keyword evidence="1" id="KW-0472">Membrane</keyword>
<dbReference type="Proteomes" id="UP000030682">
    <property type="component" value="Unassembled WGS sequence"/>
</dbReference>
<dbReference type="EMBL" id="HG810020">
    <property type="protein sequence ID" value="CDN38729.1"/>
    <property type="molecule type" value="Genomic_DNA"/>
</dbReference>
<accession>W8YB41</accession>
<organism evidence="2">
    <name type="scientific">Bacillus thuringiensis DB27</name>
    <dbReference type="NCBI Taxonomy" id="1431339"/>
    <lineage>
        <taxon>Bacteria</taxon>
        <taxon>Bacillati</taxon>
        <taxon>Bacillota</taxon>
        <taxon>Bacilli</taxon>
        <taxon>Bacillales</taxon>
        <taxon>Bacillaceae</taxon>
        <taxon>Bacillus</taxon>
        <taxon>Bacillus cereus group</taxon>
    </lineage>
</organism>
<dbReference type="HOGENOM" id="CLU_3363385_0_0_9"/>
<keyword evidence="1" id="KW-0812">Transmembrane</keyword>
<gene>
    <name evidence="2" type="ORF">BTDB27_005071</name>
</gene>
<name>W8YB41_BACTU</name>
<keyword evidence="1" id="KW-1133">Transmembrane helix</keyword>
<dbReference type="AlphaFoldDB" id="W8YB41"/>
<evidence type="ECO:0000256" key="1">
    <source>
        <dbReference type="SAM" id="Phobius"/>
    </source>
</evidence>